<geneLocation type="plasmid" evidence="3">
    <name>pKVU_100</name>
</geneLocation>
<feature type="domain" description="Glyoxalase-like" evidence="1">
    <location>
        <begin position="36"/>
        <end position="210"/>
    </location>
</feature>
<dbReference type="KEGG" id="kvl:KVU_PA0176"/>
<sequence length="307" mass="33371">MQTRAKSVQYLRIALPFHPRAAIIFKALGEFAMLPFDHGVINTLGEMDQAAARYTSLGFALTPRGYHTLGSINHLAVFGDTYLELLGYAPGERSKRAELWVHPPGLSGLALRPDDAAALHTQMVARGLAVEPLKDFSRPVEVDGATCDAAFRTFQLDRGLIANGRFFFCQHKTPELIWRAADQQHPNGAQNIRAAYIAANNPQVVLDLLAQTPGLSRAGNQIKTAQTTLIIDTPKALALLLGGDRPDLLPDLLTEPMRMVALDITCTALDQVAQVLETAALPYTRADDAISLTPEVALGLFLRFVPA</sequence>
<dbReference type="PANTHER" id="PTHR40265:SF1">
    <property type="entry name" value="GLYOXALASE-LIKE DOMAIN-CONTAINING PROTEIN"/>
    <property type="match status" value="1"/>
</dbReference>
<organism evidence="2 3">
    <name type="scientific">Ketogulonicigenium vulgare (strain WSH-001)</name>
    <dbReference type="NCBI Taxonomy" id="759362"/>
    <lineage>
        <taxon>Bacteria</taxon>
        <taxon>Pseudomonadati</taxon>
        <taxon>Pseudomonadota</taxon>
        <taxon>Alphaproteobacteria</taxon>
        <taxon>Rhodobacterales</taxon>
        <taxon>Roseobacteraceae</taxon>
        <taxon>Ketogulonicigenium</taxon>
    </lineage>
</organism>
<gene>
    <name evidence="2" type="ordered locus">KVU_PA0176</name>
</gene>
<dbReference type="InterPro" id="IPR025870">
    <property type="entry name" value="Glyoxalase-like_dom"/>
</dbReference>
<dbReference type="Gene3D" id="3.10.180.10">
    <property type="entry name" value="2,3-Dihydroxybiphenyl 1,2-Dioxygenase, domain 1"/>
    <property type="match status" value="1"/>
</dbReference>
<dbReference type="InterPro" id="IPR029068">
    <property type="entry name" value="Glyas_Bleomycin-R_OHBP_Dase"/>
</dbReference>
<evidence type="ECO:0000313" key="2">
    <source>
        <dbReference type="EMBL" id="AEM42593.1"/>
    </source>
</evidence>
<proteinExistence type="predicted"/>
<dbReference type="SUPFAM" id="SSF54593">
    <property type="entry name" value="Glyoxalase/Bleomycin resistance protein/Dihydroxybiphenyl dioxygenase"/>
    <property type="match status" value="1"/>
</dbReference>
<accession>F9YB41</accession>
<dbReference type="OrthoDB" id="9812467at2"/>
<dbReference type="AlphaFoldDB" id="F9YB41"/>
<dbReference type="PATRIC" id="fig|759362.5.peg.2869"/>
<dbReference type="EMBL" id="CP002019">
    <property type="protein sequence ID" value="AEM42593.1"/>
    <property type="molecule type" value="Genomic_DNA"/>
</dbReference>
<dbReference type="Pfam" id="PF13468">
    <property type="entry name" value="Glyoxalase_3"/>
    <property type="match status" value="1"/>
</dbReference>
<protein>
    <recommendedName>
        <fullName evidence="1">Glyoxalase-like domain-containing protein</fullName>
    </recommendedName>
</protein>
<evidence type="ECO:0000313" key="3">
    <source>
        <dbReference type="Proteomes" id="UP000000692"/>
    </source>
</evidence>
<dbReference type="PANTHER" id="PTHR40265">
    <property type="entry name" value="BLL2707 PROTEIN"/>
    <property type="match status" value="1"/>
</dbReference>
<evidence type="ECO:0000259" key="1">
    <source>
        <dbReference type="Pfam" id="PF13468"/>
    </source>
</evidence>
<dbReference type="HOGENOM" id="CLU_072991_2_0_5"/>
<reference evidence="2 3" key="1">
    <citation type="journal article" date="2011" name="J. Bacteriol.">
        <title>Complete genome sequence of the industrial strain Ketogulonicigenium vulgare WSH-001.</title>
        <authorList>
            <person name="Liu L."/>
            <person name="Li Y."/>
            <person name="Zhang J."/>
            <person name="Zhou Z."/>
            <person name="Liu J."/>
            <person name="Li X."/>
            <person name="Zhou J."/>
            <person name="Du G."/>
            <person name="Wang L."/>
            <person name="Chen J."/>
        </authorList>
    </citation>
    <scope>NUCLEOTIDE SEQUENCE [LARGE SCALE GENOMIC DNA]</scope>
    <source>
        <strain evidence="2 3">WSH-001</strain>
        <plasmid evidence="3">pKVU_100</plasmid>
    </source>
</reference>
<keyword evidence="3" id="KW-1185">Reference proteome</keyword>
<dbReference type="Proteomes" id="UP000000692">
    <property type="component" value="Plasmid 1"/>
</dbReference>
<keyword evidence="2" id="KW-0614">Plasmid</keyword>
<name>F9YB41_KETVW</name>